<comment type="caution">
    <text evidence="3">The sequence shown here is derived from an EMBL/GenBank/DDBJ whole genome shotgun (WGS) entry which is preliminary data.</text>
</comment>
<evidence type="ECO:0000313" key="3">
    <source>
        <dbReference type="EMBL" id="MBX0303587.1"/>
    </source>
</evidence>
<protein>
    <submittedName>
        <fullName evidence="3">Response regulator receiver protein</fullName>
    </submittedName>
</protein>
<reference evidence="3" key="1">
    <citation type="submission" date="2021-06" db="EMBL/GenBank/DDBJ databases">
        <title>Halomicroarcula sp. F24A a new haloarchaeum isolated from saline soil.</title>
        <authorList>
            <person name="Duran-Viseras A."/>
            <person name="Sanchez-Porro C."/>
            <person name="Ventosa A."/>
        </authorList>
    </citation>
    <scope>NUCLEOTIDE SEQUENCE</scope>
    <source>
        <strain evidence="3">F24A</strain>
    </source>
</reference>
<dbReference type="Proteomes" id="UP000783863">
    <property type="component" value="Unassembled WGS sequence"/>
</dbReference>
<sequence length="256" mass="28719">MDHLITDVVICEQNRTRAELYALWLDQVDAAVALTAREAADAVDEGTAVVVLDQRFAGEKTRNLLSLVRSESPLSRVIETRERSSPFPELGLDHHLVKPVFEAELTDLVGTLLLRANYHLVLRLYYQTTAPLLSLQSQTEPNDAAVEQRERLEARAERLKDVIGTYQAAMSEDDIAAVKDAVNYTPVRKAHDSDTDTGSKYRPDKCSRCREPWNSSPSEGGTRVTRLGAYVWRCGNCGHVQMRADPSHQDVGKFRR</sequence>
<evidence type="ECO:0000313" key="4">
    <source>
        <dbReference type="Proteomes" id="UP000783863"/>
    </source>
</evidence>
<keyword evidence="1" id="KW-0175">Coiled coil</keyword>
<accession>A0A8J7YDN5</accession>
<name>A0A8J7YDN5_9EURY</name>
<gene>
    <name evidence="3" type="ORF">EGD98_07865</name>
</gene>
<feature type="coiled-coil region" evidence="1">
    <location>
        <begin position="142"/>
        <end position="169"/>
    </location>
</feature>
<dbReference type="InterPro" id="IPR011006">
    <property type="entry name" value="CheY-like_superfamily"/>
</dbReference>
<proteinExistence type="predicted"/>
<dbReference type="EMBL" id="RKLQ01000001">
    <property type="protein sequence ID" value="MBX0303587.1"/>
    <property type="molecule type" value="Genomic_DNA"/>
</dbReference>
<dbReference type="AlphaFoldDB" id="A0A8J7YDN5"/>
<evidence type="ECO:0000256" key="1">
    <source>
        <dbReference type="SAM" id="Coils"/>
    </source>
</evidence>
<dbReference type="RefSeq" id="WP_220587784.1">
    <property type="nucleotide sequence ID" value="NZ_RKLQ01000001.1"/>
</dbReference>
<feature type="domain" description="Halobacterial output" evidence="2">
    <location>
        <begin position="202"/>
        <end position="251"/>
    </location>
</feature>
<dbReference type="InterPro" id="IPR040726">
    <property type="entry name" value="HalOD2"/>
</dbReference>
<organism evidence="3 4">
    <name type="scientific">Haloarcula salinisoli</name>
    <dbReference type="NCBI Taxonomy" id="2487746"/>
    <lineage>
        <taxon>Archaea</taxon>
        <taxon>Methanobacteriati</taxon>
        <taxon>Methanobacteriota</taxon>
        <taxon>Stenosarchaea group</taxon>
        <taxon>Halobacteria</taxon>
        <taxon>Halobacteriales</taxon>
        <taxon>Haloarculaceae</taxon>
        <taxon>Haloarcula</taxon>
    </lineage>
</organism>
<evidence type="ECO:0000259" key="2">
    <source>
        <dbReference type="Pfam" id="PF18547"/>
    </source>
</evidence>
<keyword evidence="4" id="KW-1185">Reference proteome</keyword>
<dbReference type="Pfam" id="PF18547">
    <property type="entry name" value="HalOD2"/>
    <property type="match status" value="1"/>
</dbReference>
<dbReference type="SUPFAM" id="SSF52172">
    <property type="entry name" value="CheY-like"/>
    <property type="match status" value="1"/>
</dbReference>